<protein>
    <submittedName>
        <fullName evidence="1">Uncharacterized protein</fullName>
    </submittedName>
</protein>
<evidence type="ECO:0000313" key="2">
    <source>
        <dbReference type="Proteomes" id="UP000008021"/>
    </source>
</evidence>
<evidence type="ECO:0000313" key="1">
    <source>
        <dbReference type="EnsemblPlants" id="OMERI02G10370.4"/>
    </source>
</evidence>
<dbReference type="Gramene" id="OMERI02G10370.4">
    <property type="protein sequence ID" value="OMERI02G10370.4"/>
    <property type="gene ID" value="OMERI02G10370"/>
</dbReference>
<accession>A0A0E0CI39</accession>
<keyword evidence="2" id="KW-1185">Reference proteome</keyword>
<dbReference type="HOGENOM" id="CLU_1698294_0_0_1"/>
<dbReference type="EnsemblPlants" id="OMERI02G10370.4">
    <property type="protein sequence ID" value="OMERI02G10370.4"/>
    <property type="gene ID" value="OMERI02G10370"/>
</dbReference>
<reference evidence="1" key="2">
    <citation type="submission" date="2018-05" db="EMBL/GenBank/DDBJ databases">
        <title>OmerRS3 (Oryza meridionalis Reference Sequence Version 3).</title>
        <authorList>
            <person name="Zhang J."/>
            <person name="Kudrna D."/>
            <person name="Lee S."/>
            <person name="Talag J."/>
            <person name="Welchert J."/>
            <person name="Wing R.A."/>
        </authorList>
    </citation>
    <scope>NUCLEOTIDE SEQUENCE [LARGE SCALE GENOMIC DNA]</scope>
    <source>
        <strain evidence="1">cv. OR44</strain>
    </source>
</reference>
<dbReference type="AlphaFoldDB" id="A0A0E0CI39"/>
<name>A0A0E0CI39_9ORYZ</name>
<proteinExistence type="predicted"/>
<organism evidence="1">
    <name type="scientific">Oryza meridionalis</name>
    <dbReference type="NCBI Taxonomy" id="40149"/>
    <lineage>
        <taxon>Eukaryota</taxon>
        <taxon>Viridiplantae</taxon>
        <taxon>Streptophyta</taxon>
        <taxon>Embryophyta</taxon>
        <taxon>Tracheophyta</taxon>
        <taxon>Spermatophyta</taxon>
        <taxon>Magnoliopsida</taxon>
        <taxon>Liliopsida</taxon>
        <taxon>Poales</taxon>
        <taxon>Poaceae</taxon>
        <taxon>BOP clade</taxon>
        <taxon>Oryzoideae</taxon>
        <taxon>Oryzeae</taxon>
        <taxon>Oryzinae</taxon>
        <taxon>Oryza</taxon>
    </lineage>
</organism>
<dbReference type="Proteomes" id="UP000008021">
    <property type="component" value="Chromosome 2"/>
</dbReference>
<sequence length="155" mass="17108">MVDSELDRSILMNSMDFLYSLKNSFTSSSPPPSPPPSSPAASAAFLDRPNSMPNAVLPMMSMAMHSESWQKGMQSWSGHPAMLSTRASTYDCIVGMSPASLAGWYSGITMFLIDDHVESLTPPKYFRQRNQAFAFSDSTGILGTGKQSFYFFIFF</sequence>
<reference evidence="1" key="1">
    <citation type="submission" date="2015-04" db="UniProtKB">
        <authorList>
            <consortium name="EnsemblPlants"/>
        </authorList>
    </citation>
    <scope>IDENTIFICATION</scope>
</reference>